<protein>
    <submittedName>
        <fullName evidence="2">Uncharacterized protein</fullName>
    </submittedName>
</protein>
<evidence type="ECO:0000313" key="2">
    <source>
        <dbReference type="EMBL" id="ROT78181.1"/>
    </source>
</evidence>
<reference evidence="2 3" key="2">
    <citation type="submission" date="2019-01" db="EMBL/GenBank/DDBJ databases">
        <title>The decoding of complex shrimp genome reveals the adaptation for benthos swimmer, frequently molting mechanism and breeding impact on genome.</title>
        <authorList>
            <person name="Sun Y."/>
            <person name="Gao Y."/>
            <person name="Yu Y."/>
        </authorList>
    </citation>
    <scope>NUCLEOTIDE SEQUENCE [LARGE SCALE GENOMIC DNA]</scope>
    <source>
        <tissue evidence="2">Muscle</tissue>
    </source>
</reference>
<dbReference type="OrthoDB" id="6347708at2759"/>
<organism evidence="2 3">
    <name type="scientific">Penaeus vannamei</name>
    <name type="common">Whiteleg shrimp</name>
    <name type="synonym">Litopenaeus vannamei</name>
    <dbReference type="NCBI Taxonomy" id="6689"/>
    <lineage>
        <taxon>Eukaryota</taxon>
        <taxon>Metazoa</taxon>
        <taxon>Ecdysozoa</taxon>
        <taxon>Arthropoda</taxon>
        <taxon>Crustacea</taxon>
        <taxon>Multicrustacea</taxon>
        <taxon>Malacostraca</taxon>
        <taxon>Eumalacostraca</taxon>
        <taxon>Eucarida</taxon>
        <taxon>Decapoda</taxon>
        <taxon>Dendrobranchiata</taxon>
        <taxon>Penaeoidea</taxon>
        <taxon>Penaeidae</taxon>
        <taxon>Penaeus</taxon>
    </lineage>
</organism>
<feature type="transmembrane region" description="Helical" evidence="1">
    <location>
        <begin position="20"/>
        <end position="38"/>
    </location>
</feature>
<keyword evidence="1" id="KW-1133">Transmembrane helix</keyword>
<reference evidence="2 3" key="1">
    <citation type="submission" date="2018-04" db="EMBL/GenBank/DDBJ databases">
        <authorList>
            <person name="Zhang X."/>
            <person name="Yuan J."/>
            <person name="Li F."/>
            <person name="Xiang J."/>
        </authorList>
    </citation>
    <scope>NUCLEOTIDE SEQUENCE [LARGE SCALE GENOMIC DNA]</scope>
    <source>
        <tissue evidence="2">Muscle</tissue>
    </source>
</reference>
<evidence type="ECO:0000256" key="1">
    <source>
        <dbReference type="SAM" id="Phobius"/>
    </source>
</evidence>
<gene>
    <name evidence="2" type="ORF">C7M84_003107</name>
</gene>
<dbReference type="EMBL" id="QCYY01001420">
    <property type="protein sequence ID" value="ROT78181.1"/>
    <property type="molecule type" value="Genomic_DNA"/>
</dbReference>
<proteinExistence type="predicted"/>
<keyword evidence="1" id="KW-0472">Membrane</keyword>
<accession>A0A423TP01</accession>
<keyword evidence="1" id="KW-0812">Transmembrane</keyword>
<dbReference type="AlphaFoldDB" id="A0A423TP01"/>
<sequence>MSMEALALPTPEKVGHSGNMSYSWTVSAVLLVALVVVVSGQRRPAPSFPSRTELELALNNPSTVRKALICIRGYQCKLPYGQLLRQAGPELIMTGRCPFHVCKNRREQELAKWMILKIQEKYPELFYNAVNDLSRRG</sequence>
<comment type="caution">
    <text evidence="2">The sequence shown here is derived from an EMBL/GenBank/DDBJ whole genome shotgun (WGS) entry which is preliminary data.</text>
</comment>
<evidence type="ECO:0000313" key="3">
    <source>
        <dbReference type="Proteomes" id="UP000283509"/>
    </source>
</evidence>
<name>A0A423TP01_PENVA</name>
<dbReference type="Proteomes" id="UP000283509">
    <property type="component" value="Unassembled WGS sequence"/>
</dbReference>
<keyword evidence="3" id="KW-1185">Reference proteome</keyword>